<dbReference type="Proteomes" id="UP000887458">
    <property type="component" value="Unassembled WGS sequence"/>
</dbReference>
<dbReference type="EMBL" id="NJHN03000114">
    <property type="protein sequence ID" value="KAH9414085.1"/>
    <property type="molecule type" value="Genomic_DNA"/>
</dbReference>
<evidence type="ECO:0000313" key="2">
    <source>
        <dbReference type="Proteomes" id="UP000887458"/>
    </source>
</evidence>
<reference evidence="1 2" key="2">
    <citation type="journal article" date="2022" name="Mol. Biol. Evol.">
        <title>Comparative Genomics Reveals Insights into the Divergent Evolution of Astigmatic Mites and Household Pest Adaptations.</title>
        <authorList>
            <person name="Xiong Q."/>
            <person name="Wan A.T."/>
            <person name="Liu X."/>
            <person name="Fung C.S."/>
            <person name="Xiao X."/>
            <person name="Malainual N."/>
            <person name="Hou J."/>
            <person name="Wang L."/>
            <person name="Wang M."/>
            <person name="Yang K.Y."/>
            <person name="Cui Y."/>
            <person name="Leung E.L."/>
            <person name="Nong W."/>
            <person name="Shin S.K."/>
            <person name="Au S.W."/>
            <person name="Jeong K.Y."/>
            <person name="Chew F.T."/>
            <person name="Hui J.H."/>
            <person name="Leung T.F."/>
            <person name="Tungtrongchitr A."/>
            <person name="Zhong N."/>
            <person name="Liu Z."/>
            <person name="Tsui S.K."/>
        </authorList>
    </citation>
    <scope>NUCLEOTIDE SEQUENCE [LARGE SCALE GENOMIC DNA]</scope>
    <source>
        <strain evidence="1">Derp</strain>
    </source>
</reference>
<comment type="caution">
    <text evidence="1">The sequence shown here is derived from an EMBL/GenBank/DDBJ whole genome shotgun (WGS) entry which is preliminary data.</text>
</comment>
<reference evidence="1 2" key="1">
    <citation type="journal article" date="2018" name="J. Allergy Clin. Immunol.">
        <title>High-quality assembly of Dermatophagoides pteronyssinus genome and transcriptome reveals a wide range of novel allergens.</title>
        <authorList>
            <person name="Liu X.Y."/>
            <person name="Yang K.Y."/>
            <person name="Wang M.Q."/>
            <person name="Kwok J.S."/>
            <person name="Zeng X."/>
            <person name="Yang Z."/>
            <person name="Xiao X.J."/>
            <person name="Lau C.P."/>
            <person name="Li Y."/>
            <person name="Huang Z.M."/>
            <person name="Ba J.G."/>
            <person name="Yim A.K."/>
            <person name="Ouyang C.Y."/>
            <person name="Ngai S.M."/>
            <person name="Chan T.F."/>
            <person name="Leung E.L."/>
            <person name="Liu L."/>
            <person name="Liu Z.G."/>
            <person name="Tsui S.K."/>
        </authorList>
    </citation>
    <scope>NUCLEOTIDE SEQUENCE [LARGE SCALE GENOMIC DNA]</scope>
    <source>
        <strain evidence="1">Derp</strain>
    </source>
</reference>
<organism evidence="1 2">
    <name type="scientific">Dermatophagoides pteronyssinus</name>
    <name type="common">European house dust mite</name>
    <dbReference type="NCBI Taxonomy" id="6956"/>
    <lineage>
        <taxon>Eukaryota</taxon>
        <taxon>Metazoa</taxon>
        <taxon>Ecdysozoa</taxon>
        <taxon>Arthropoda</taxon>
        <taxon>Chelicerata</taxon>
        <taxon>Arachnida</taxon>
        <taxon>Acari</taxon>
        <taxon>Acariformes</taxon>
        <taxon>Sarcoptiformes</taxon>
        <taxon>Astigmata</taxon>
        <taxon>Psoroptidia</taxon>
        <taxon>Analgoidea</taxon>
        <taxon>Pyroglyphidae</taxon>
        <taxon>Dermatophagoidinae</taxon>
        <taxon>Dermatophagoides</taxon>
    </lineage>
</organism>
<proteinExistence type="predicted"/>
<accession>A0ABQ8IUT6</accession>
<gene>
    <name evidence="1" type="ORF">DERP_012564</name>
</gene>
<keyword evidence="2" id="KW-1185">Reference proteome</keyword>
<sequence length="102" mass="12332">MFFFVLTMRASIIHSIETLKIFETKPIRQEFHVSQMHINSSESCINHLNIYPFEFIIDNYSKHSMAIYTNAPQDLYSKFKQWCQDRLPQKHHRNRNPDDPFK</sequence>
<protein>
    <submittedName>
        <fullName evidence="1">Uncharacterized protein</fullName>
    </submittedName>
</protein>
<evidence type="ECO:0000313" key="1">
    <source>
        <dbReference type="EMBL" id="KAH9414085.1"/>
    </source>
</evidence>
<name>A0ABQ8IUT6_DERPT</name>